<feature type="region of interest" description="Disordered" evidence="2">
    <location>
        <begin position="1"/>
        <end position="199"/>
    </location>
</feature>
<reference evidence="3 4" key="1">
    <citation type="journal article" date="2009" name="Nature">
        <title>Evolution of pathogenicity and sexual reproduction in eight Candida genomes.</title>
        <authorList>
            <person name="Butler G."/>
            <person name="Rasmussen M.D."/>
            <person name="Lin M.F."/>
            <person name="Santos M.A."/>
            <person name="Sakthikumar S."/>
            <person name="Munro C.A."/>
            <person name="Rheinbay E."/>
            <person name="Grabherr M."/>
            <person name="Forche A."/>
            <person name="Reedy J.L."/>
            <person name="Agrafioti I."/>
            <person name="Arnaud M.B."/>
            <person name="Bates S."/>
            <person name="Brown A.J."/>
            <person name="Brunke S."/>
            <person name="Costanzo M.C."/>
            <person name="Fitzpatrick D.A."/>
            <person name="de Groot P.W."/>
            <person name="Harris D."/>
            <person name="Hoyer L.L."/>
            <person name="Hube B."/>
            <person name="Klis F.M."/>
            <person name="Kodira C."/>
            <person name="Lennard N."/>
            <person name="Logue M.E."/>
            <person name="Martin R."/>
            <person name="Neiman A.M."/>
            <person name="Nikolaou E."/>
            <person name="Quail M.A."/>
            <person name="Quinn J."/>
            <person name="Santos M.C."/>
            <person name="Schmitzberger F.F."/>
            <person name="Sherlock G."/>
            <person name="Shah P."/>
            <person name="Silverstein K.A."/>
            <person name="Skrzypek M.S."/>
            <person name="Soll D."/>
            <person name="Staggs R."/>
            <person name="Stansfield I."/>
            <person name="Stumpf M.P."/>
            <person name="Sudbery P.E."/>
            <person name="Srikantha T."/>
            <person name="Zeng Q."/>
            <person name="Berman J."/>
            <person name="Berriman M."/>
            <person name="Heitman J."/>
            <person name="Gow N.A."/>
            <person name="Lorenz M.C."/>
            <person name="Birren B.W."/>
            <person name="Kellis M."/>
            <person name="Cuomo C.A."/>
        </authorList>
    </citation>
    <scope>NUCLEOTIDE SEQUENCE [LARGE SCALE GENOMIC DNA]</scope>
    <source>
        <strain evidence="3 4">ATCC 42720</strain>
    </source>
</reference>
<evidence type="ECO:0000256" key="2">
    <source>
        <dbReference type="SAM" id="MobiDB-lite"/>
    </source>
</evidence>
<dbReference type="AlphaFoldDB" id="C4XYF3"/>
<dbReference type="InParanoid" id="C4XYF3"/>
<feature type="compositionally biased region" description="Low complexity" evidence="2">
    <location>
        <begin position="47"/>
        <end position="63"/>
    </location>
</feature>
<dbReference type="Proteomes" id="UP000007703">
    <property type="component" value="Unassembled WGS sequence"/>
</dbReference>
<protein>
    <submittedName>
        <fullName evidence="3">Uncharacterized protein</fullName>
    </submittedName>
</protein>
<name>C4XYF3_CLAL4</name>
<dbReference type="OrthoDB" id="1850764at2759"/>
<feature type="compositionally biased region" description="Basic and acidic residues" evidence="2">
    <location>
        <begin position="65"/>
        <end position="86"/>
    </location>
</feature>
<evidence type="ECO:0000256" key="1">
    <source>
        <dbReference type="SAM" id="Coils"/>
    </source>
</evidence>
<keyword evidence="1" id="KW-0175">Coiled coil</keyword>
<gene>
    <name evidence="3" type="ORF">CLUG_00976</name>
</gene>
<dbReference type="GeneID" id="8499964"/>
<organism evidence="3 4">
    <name type="scientific">Clavispora lusitaniae (strain ATCC 42720)</name>
    <name type="common">Yeast</name>
    <name type="synonym">Candida lusitaniae</name>
    <dbReference type="NCBI Taxonomy" id="306902"/>
    <lineage>
        <taxon>Eukaryota</taxon>
        <taxon>Fungi</taxon>
        <taxon>Dikarya</taxon>
        <taxon>Ascomycota</taxon>
        <taxon>Saccharomycotina</taxon>
        <taxon>Pichiomycetes</taxon>
        <taxon>Metschnikowiaceae</taxon>
        <taxon>Clavispora</taxon>
    </lineage>
</organism>
<dbReference type="KEGG" id="clu:CLUG_00976"/>
<proteinExistence type="predicted"/>
<accession>C4XYF3</accession>
<feature type="compositionally biased region" description="Basic and acidic residues" evidence="2">
    <location>
        <begin position="121"/>
        <end position="199"/>
    </location>
</feature>
<dbReference type="STRING" id="306902.C4XYF3"/>
<sequence>MESVFEGTTPEVKDSAPAVSVSEKKKASSVAPETAKDSPVVDSPSQSTSKFDSQKFDSSNSSSRNEVDEVLKGSQKVDDLLNKVVDESEDEDAQRIQESKDDGWEEVEIPKTTSSTAEAETELKEEPKEKPKEEPKEETKQEPKDVVQEATKDSESKEAHKEEVPKEEAPKKDAPKEELKDSSEEEPKVELKVESKTEPKLEAKIEAKASASAGQPTLRATVDKLAKLVESLESHIATLVEANIEKNEKIESLERKVEQLLKK</sequence>
<evidence type="ECO:0000313" key="4">
    <source>
        <dbReference type="Proteomes" id="UP000007703"/>
    </source>
</evidence>
<dbReference type="VEuPathDB" id="FungiDB:CLUG_00976"/>
<feature type="compositionally biased region" description="Basic and acidic residues" evidence="2">
    <location>
        <begin position="93"/>
        <end position="102"/>
    </location>
</feature>
<dbReference type="OMA" id="TMEAVYE"/>
<evidence type="ECO:0000313" key="3">
    <source>
        <dbReference type="EMBL" id="EEQ36853.1"/>
    </source>
</evidence>
<dbReference type="HOGENOM" id="CLU_1019409_0_0_1"/>
<dbReference type="EMBL" id="CH408076">
    <property type="protein sequence ID" value="EEQ36853.1"/>
    <property type="molecule type" value="Genomic_DNA"/>
</dbReference>
<feature type="coiled-coil region" evidence="1">
    <location>
        <begin position="236"/>
        <end position="263"/>
    </location>
</feature>